<gene>
    <name evidence="1" type="ORF">UFOVP545_16</name>
</gene>
<dbReference type="EMBL" id="LR796521">
    <property type="protein sequence ID" value="CAB4149657.1"/>
    <property type="molecule type" value="Genomic_DNA"/>
</dbReference>
<reference evidence="1" key="1">
    <citation type="submission" date="2020-04" db="EMBL/GenBank/DDBJ databases">
        <authorList>
            <person name="Chiriac C."/>
            <person name="Salcher M."/>
            <person name="Ghai R."/>
            <person name="Kavagutti S V."/>
        </authorList>
    </citation>
    <scope>NUCLEOTIDE SEQUENCE</scope>
</reference>
<proteinExistence type="predicted"/>
<name>A0A6J5MUY5_9CAUD</name>
<accession>A0A6J5MUY5</accession>
<organism evidence="1">
    <name type="scientific">uncultured Caudovirales phage</name>
    <dbReference type="NCBI Taxonomy" id="2100421"/>
    <lineage>
        <taxon>Viruses</taxon>
        <taxon>Duplodnaviria</taxon>
        <taxon>Heunggongvirae</taxon>
        <taxon>Uroviricota</taxon>
        <taxon>Caudoviricetes</taxon>
        <taxon>Peduoviridae</taxon>
        <taxon>Maltschvirus</taxon>
        <taxon>Maltschvirus maltsch</taxon>
    </lineage>
</organism>
<sequence length="399" mass="42144">MSLVLNVEILGEFKKLTAATQGAGKDLNSLSGTASKISSSIGRAFATIGLGLGFAAITRELKQATKAAVEDSKSQGLLANALQNTTGATKLQIAQVEKSIGKMSLQAAVADDQLRPAFAQLARATGDVEKSTKLMSLALDISAGTGKSLDTVVKALSKAVGPDGTTGALERLAPAIKGASDPLAELERLFAGSAEKAAALDPYQRLKVAMDEISESIGFMLIPVVESLAQWMVDVLPVVQNFFAELTDPTTIMGEKWYGMIEIMELTGQQFDILMDTFSGGAGGQNMLMDWITSITAGLGQIMFYLGKLAEGWNAFWAGDFGKAADISKNYLKDYAAFVRAQNQALMPSQRVPVPGSSSGAAREGGITININNPNMTANDIVRELNRARQSNGQLGLIN</sequence>
<protein>
    <submittedName>
        <fullName evidence="1">Uncharacterized protein</fullName>
    </submittedName>
</protein>
<evidence type="ECO:0000313" key="1">
    <source>
        <dbReference type="EMBL" id="CAB4149657.1"/>
    </source>
</evidence>